<keyword evidence="5" id="KW-0804">Transcription</keyword>
<keyword evidence="3" id="KW-0805">Transcription regulation</keyword>
<evidence type="ECO:0000259" key="7">
    <source>
        <dbReference type="PROSITE" id="PS50090"/>
    </source>
</evidence>
<feature type="domain" description="HTH myb-type" evidence="8">
    <location>
        <begin position="42"/>
        <end position="93"/>
    </location>
</feature>
<feature type="domain" description="Myb-like" evidence="7">
    <location>
        <begin position="47"/>
        <end position="93"/>
    </location>
</feature>
<comment type="caution">
    <text evidence="9">The sequence shown here is derived from an EMBL/GenBank/DDBJ whole genome shotgun (WGS) entry which is preliminary data.</text>
</comment>
<feature type="domain" description="HTH myb-type" evidence="8">
    <location>
        <begin position="94"/>
        <end position="148"/>
    </location>
</feature>
<evidence type="ECO:0000256" key="3">
    <source>
        <dbReference type="ARBA" id="ARBA00023015"/>
    </source>
</evidence>
<dbReference type="SMART" id="SM00717">
    <property type="entry name" value="SANT"/>
    <property type="match status" value="2"/>
</dbReference>
<dbReference type="OrthoDB" id="2143914at2759"/>
<evidence type="ECO:0000256" key="2">
    <source>
        <dbReference type="ARBA" id="ARBA00022737"/>
    </source>
</evidence>
<dbReference type="InterPro" id="IPR009057">
    <property type="entry name" value="Homeodomain-like_sf"/>
</dbReference>
<keyword evidence="6" id="KW-0539">Nucleus</keyword>
<dbReference type="PROSITE" id="PS51294">
    <property type="entry name" value="HTH_MYB"/>
    <property type="match status" value="2"/>
</dbReference>
<evidence type="ECO:0000259" key="8">
    <source>
        <dbReference type="PROSITE" id="PS51294"/>
    </source>
</evidence>
<dbReference type="InterPro" id="IPR001005">
    <property type="entry name" value="SANT/Myb"/>
</dbReference>
<dbReference type="Gene3D" id="1.10.10.60">
    <property type="entry name" value="Homeodomain-like"/>
    <property type="match status" value="2"/>
</dbReference>
<dbReference type="CDD" id="cd00167">
    <property type="entry name" value="SANT"/>
    <property type="match status" value="2"/>
</dbReference>
<evidence type="ECO:0000313" key="9">
    <source>
        <dbReference type="EMBL" id="GER43303.1"/>
    </source>
</evidence>
<dbReference type="GO" id="GO:0005634">
    <property type="term" value="C:nucleus"/>
    <property type="evidence" value="ECO:0007669"/>
    <property type="project" value="UniProtKB-SubCell"/>
</dbReference>
<evidence type="ECO:0000256" key="6">
    <source>
        <dbReference type="ARBA" id="ARBA00023242"/>
    </source>
</evidence>
<protein>
    <submittedName>
        <fullName evidence="9">Myb domain protein 109</fullName>
    </submittedName>
</protein>
<evidence type="ECO:0000256" key="4">
    <source>
        <dbReference type="ARBA" id="ARBA00023125"/>
    </source>
</evidence>
<dbReference type="SUPFAM" id="SSF46689">
    <property type="entry name" value="Homeodomain-like"/>
    <property type="match status" value="1"/>
</dbReference>
<feature type="domain" description="Myb-like" evidence="7">
    <location>
        <begin position="94"/>
        <end position="144"/>
    </location>
</feature>
<dbReference type="InterPro" id="IPR017930">
    <property type="entry name" value="Myb_dom"/>
</dbReference>
<keyword evidence="4" id="KW-0238">DNA-binding</keyword>
<dbReference type="InterPro" id="IPR050560">
    <property type="entry name" value="MYB_TF"/>
</dbReference>
<name>A0A5A7QD93_STRAF</name>
<evidence type="ECO:0000313" key="10">
    <source>
        <dbReference type="Proteomes" id="UP000325081"/>
    </source>
</evidence>
<evidence type="ECO:0000256" key="1">
    <source>
        <dbReference type="ARBA" id="ARBA00004123"/>
    </source>
</evidence>
<organism evidence="9 10">
    <name type="scientific">Striga asiatica</name>
    <name type="common">Asiatic witchweed</name>
    <name type="synonym">Buchnera asiatica</name>
    <dbReference type="NCBI Taxonomy" id="4170"/>
    <lineage>
        <taxon>Eukaryota</taxon>
        <taxon>Viridiplantae</taxon>
        <taxon>Streptophyta</taxon>
        <taxon>Embryophyta</taxon>
        <taxon>Tracheophyta</taxon>
        <taxon>Spermatophyta</taxon>
        <taxon>Magnoliopsida</taxon>
        <taxon>eudicotyledons</taxon>
        <taxon>Gunneridae</taxon>
        <taxon>Pentapetalae</taxon>
        <taxon>asterids</taxon>
        <taxon>lamiids</taxon>
        <taxon>Lamiales</taxon>
        <taxon>Orobanchaceae</taxon>
        <taxon>Buchnereae</taxon>
        <taxon>Striga</taxon>
    </lineage>
</organism>
<gene>
    <name evidence="9" type="ORF">STAS_20143</name>
</gene>
<dbReference type="Pfam" id="PF00249">
    <property type="entry name" value="Myb_DNA-binding"/>
    <property type="match status" value="2"/>
</dbReference>
<dbReference type="FunFam" id="1.10.10.60:FF:000060">
    <property type="entry name" value="MYB transcription factor"/>
    <property type="match status" value="1"/>
</dbReference>
<reference evidence="10" key="1">
    <citation type="journal article" date="2019" name="Curr. Biol.">
        <title>Genome Sequence of Striga asiatica Provides Insight into the Evolution of Plant Parasitism.</title>
        <authorList>
            <person name="Yoshida S."/>
            <person name="Kim S."/>
            <person name="Wafula E.K."/>
            <person name="Tanskanen J."/>
            <person name="Kim Y.M."/>
            <person name="Honaas L."/>
            <person name="Yang Z."/>
            <person name="Spallek T."/>
            <person name="Conn C.E."/>
            <person name="Ichihashi Y."/>
            <person name="Cheong K."/>
            <person name="Cui S."/>
            <person name="Der J.P."/>
            <person name="Gundlach H."/>
            <person name="Jiao Y."/>
            <person name="Hori C."/>
            <person name="Ishida J.K."/>
            <person name="Kasahara H."/>
            <person name="Kiba T."/>
            <person name="Kim M.S."/>
            <person name="Koo N."/>
            <person name="Laohavisit A."/>
            <person name="Lee Y.H."/>
            <person name="Lumba S."/>
            <person name="McCourt P."/>
            <person name="Mortimer J.C."/>
            <person name="Mutuku J.M."/>
            <person name="Nomura T."/>
            <person name="Sasaki-Sekimoto Y."/>
            <person name="Seto Y."/>
            <person name="Wang Y."/>
            <person name="Wakatake T."/>
            <person name="Sakakibara H."/>
            <person name="Demura T."/>
            <person name="Yamaguchi S."/>
            <person name="Yoneyama K."/>
            <person name="Manabe R.I."/>
            <person name="Nelson D.C."/>
            <person name="Schulman A.H."/>
            <person name="Timko M.P."/>
            <person name="dePamphilis C.W."/>
            <person name="Choi D."/>
            <person name="Shirasu K."/>
        </authorList>
    </citation>
    <scope>NUCLEOTIDE SEQUENCE [LARGE SCALE GENOMIC DNA]</scope>
    <source>
        <strain evidence="10">cv. UVA1</strain>
    </source>
</reference>
<dbReference type="EMBL" id="BKCP01006549">
    <property type="protein sequence ID" value="GER43303.1"/>
    <property type="molecule type" value="Genomic_DNA"/>
</dbReference>
<proteinExistence type="predicted"/>
<keyword evidence="2" id="KW-0677">Repeat</keyword>
<dbReference type="PROSITE" id="PS50090">
    <property type="entry name" value="MYB_LIKE"/>
    <property type="match status" value="2"/>
</dbReference>
<dbReference type="PANTHER" id="PTHR45614">
    <property type="entry name" value="MYB PROTEIN-RELATED"/>
    <property type="match status" value="1"/>
</dbReference>
<dbReference type="GO" id="GO:0000978">
    <property type="term" value="F:RNA polymerase II cis-regulatory region sequence-specific DNA binding"/>
    <property type="evidence" value="ECO:0007669"/>
    <property type="project" value="TreeGrafter"/>
</dbReference>
<comment type="subcellular location">
    <subcellularLocation>
        <location evidence="1">Nucleus</location>
    </subcellularLocation>
</comment>
<dbReference type="PANTHER" id="PTHR45614:SF25">
    <property type="entry name" value="MYB PROTEIN"/>
    <property type="match status" value="1"/>
</dbReference>
<accession>A0A5A7QD93</accession>
<sequence>MDAAVQNNEENERRGREPFEEALMVAMAVDGAAEEADYVGGMKGTVRGPWSPDEDAILTGLVRKFGPRNWSLIARGIPGRSGKSCRLRWCNQLDPCVKRKPFTDEEDRILIEAHEVHGNKWASIAKLLPGRTDNAIKNHWNSTLRRRFLNLRRSTTADQTYFGSNINLVKSETPSSLPLNSSDKMKNENSQHTAMIPLEGKYEATTSSSPVTQPNVYPSADNSPMISKVGAFTVCNNSSSFKQKNTEIFKFQPIVRLQCGHGCCEGPKISLLGPEFVDYDETPDMFSPELALLARDLNSIAWMRSGLEENTKIDQVIEDLDGMKALRAEVEGLS</sequence>
<dbReference type="AlphaFoldDB" id="A0A5A7QD93"/>
<dbReference type="Proteomes" id="UP000325081">
    <property type="component" value="Unassembled WGS sequence"/>
</dbReference>
<dbReference type="GO" id="GO:0000981">
    <property type="term" value="F:DNA-binding transcription factor activity, RNA polymerase II-specific"/>
    <property type="evidence" value="ECO:0007669"/>
    <property type="project" value="TreeGrafter"/>
</dbReference>
<keyword evidence="10" id="KW-1185">Reference proteome</keyword>
<evidence type="ECO:0000256" key="5">
    <source>
        <dbReference type="ARBA" id="ARBA00023163"/>
    </source>
</evidence>